<dbReference type="OrthoDB" id="31093at2759"/>
<evidence type="ECO:0000313" key="2">
    <source>
        <dbReference type="EMBL" id="BAM83077.1"/>
    </source>
</evidence>
<accession>M1VHY5</accession>
<protein>
    <submittedName>
        <fullName evidence="2">Uncharacterized protein</fullName>
    </submittedName>
</protein>
<keyword evidence="3" id="KW-1185">Reference proteome</keyword>
<evidence type="ECO:0000256" key="1">
    <source>
        <dbReference type="SAM" id="Phobius"/>
    </source>
</evidence>
<dbReference type="RefSeq" id="XP_005539113.1">
    <property type="nucleotide sequence ID" value="XM_005539056.1"/>
</dbReference>
<evidence type="ECO:0000313" key="3">
    <source>
        <dbReference type="Proteomes" id="UP000007014"/>
    </source>
</evidence>
<dbReference type="OMA" id="SAYTILC"/>
<feature type="transmembrane region" description="Helical" evidence="1">
    <location>
        <begin position="227"/>
        <end position="247"/>
    </location>
</feature>
<keyword evidence="1" id="KW-0812">Transmembrane</keyword>
<feature type="transmembrane region" description="Helical" evidence="1">
    <location>
        <begin position="132"/>
        <end position="154"/>
    </location>
</feature>
<feature type="transmembrane region" description="Helical" evidence="1">
    <location>
        <begin position="254"/>
        <end position="275"/>
    </location>
</feature>
<feature type="transmembrane region" description="Helical" evidence="1">
    <location>
        <begin position="195"/>
        <end position="215"/>
    </location>
</feature>
<dbReference type="AlphaFoldDB" id="M1VHY5"/>
<dbReference type="eggNOG" id="ENOG502SF34">
    <property type="taxonomic scope" value="Eukaryota"/>
</dbReference>
<feature type="transmembrane region" description="Helical" evidence="1">
    <location>
        <begin position="36"/>
        <end position="54"/>
    </location>
</feature>
<keyword evidence="1" id="KW-1133">Transmembrane helix</keyword>
<feature type="transmembrane region" description="Helical" evidence="1">
    <location>
        <begin position="166"/>
        <end position="188"/>
    </location>
</feature>
<reference evidence="2 3" key="2">
    <citation type="journal article" date="2007" name="BMC Biol.">
        <title>A 100%-complete sequence reveals unusually simple genomic features in the hot-spring red alga Cyanidioschyzon merolae.</title>
        <authorList>
            <person name="Nozaki H."/>
            <person name="Takano H."/>
            <person name="Misumi O."/>
            <person name="Terasawa K."/>
            <person name="Matsuzaki M."/>
            <person name="Maruyama S."/>
            <person name="Nishida K."/>
            <person name="Yagisawa F."/>
            <person name="Yoshida Y."/>
            <person name="Fujiwara T."/>
            <person name="Takio S."/>
            <person name="Tamura K."/>
            <person name="Chung S.J."/>
            <person name="Nakamura S."/>
            <person name="Kuroiwa H."/>
            <person name="Tanaka K."/>
            <person name="Sato N."/>
            <person name="Kuroiwa T."/>
        </authorList>
    </citation>
    <scope>NUCLEOTIDE SEQUENCE [LARGE SCALE GENOMIC DNA]</scope>
    <source>
        <strain evidence="2 3">10D</strain>
    </source>
</reference>
<gene>
    <name evidence="2" type="ORF">CYME_CMT054C</name>
</gene>
<keyword evidence="1" id="KW-0472">Membrane</keyword>
<dbReference type="HOGENOM" id="CLU_898221_0_0_1"/>
<feature type="transmembrane region" description="Helical" evidence="1">
    <location>
        <begin position="12"/>
        <end position="30"/>
    </location>
</feature>
<dbReference type="GeneID" id="16998243"/>
<dbReference type="Gramene" id="CMT054CT">
    <property type="protein sequence ID" value="CMT054CT"/>
    <property type="gene ID" value="CMT054C"/>
</dbReference>
<dbReference type="Proteomes" id="UP000007014">
    <property type="component" value="Chromosome 20"/>
</dbReference>
<reference evidence="2 3" key="1">
    <citation type="journal article" date="2004" name="Nature">
        <title>Genome sequence of the ultrasmall unicellular red alga Cyanidioschyzon merolae 10D.</title>
        <authorList>
            <person name="Matsuzaki M."/>
            <person name="Misumi O."/>
            <person name="Shin-i T."/>
            <person name="Maruyama S."/>
            <person name="Takahara M."/>
            <person name="Miyagishima S."/>
            <person name="Mori T."/>
            <person name="Nishida K."/>
            <person name="Yagisawa F."/>
            <person name="Nishida K."/>
            <person name="Yoshida Y."/>
            <person name="Nishimura Y."/>
            <person name="Nakao S."/>
            <person name="Kobayashi T."/>
            <person name="Momoyama Y."/>
            <person name="Higashiyama T."/>
            <person name="Minoda A."/>
            <person name="Sano M."/>
            <person name="Nomoto H."/>
            <person name="Oishi K."/>
            <person name="Hayashi H."/>
            <person name="Ohta F."/>
            <person name="Nishizaka S."/>
            <person name="Haga S."/>
            <person name="Miura S."/>
            <person name="Morishita T."/>
            <person name="Kabeya Y."/>
            <person name="Terasawa K."/>
            <person name="Suzuki Y."/>
            <person name="Ishii Y."/>
            <person name="Asakawa S."/>
            <person name="Takano H."/>
            <person name="Ohta N."/>
            <person name="Kuroiwa H."/>
            <person name="Tanaka K."/>
            <person name="Shimizu N."/>
            <person name="Sugano S."/>
            <person name="Sato N."/>
            <person name="Nozaki H."/>
            <person name="Ogasawara N."/>
            <person name="Kohara Y."/>
            <person name="Kuroiwa T."/>
        </authorList>
    </citation>
    <scope>NUCLEOTIDE SEQUENCE [LARGE SCALE GENOMIC DNA]</scope>
    <source>
        <strain evidence="2 3">10D</strain>
    </source>
</reference>
<dbReference type="EMBL" id="AP006502">
    <property type="protein sequence ID" value="BAM83077.1"/>
    <property type="molecule type" value="Genomic_DNA"/>
</dbReference>
<name>M1VHY5_CYAM1</name>
<feature type="transmembrane region" description="Helical" evidence="1">
    <location>
        <begin position="97"/>
        <end position="125"/>
    </location>
</feature>
<feature type="transmembrane region" description="Helical" evidence="1">
    <location>
        <begin position="66"/>
        <end position="85"/>
    </location>
</feature>
<proteinExistence type="predicted"/>
<sequence>MTALWEEAFGSGVWAALIAMLVCALIERFGGAVGGVLATVPGTITPASIGMWLARKDVVSFRSSMASAPVGLLVNAGFLTFWRYLPYWVERLHLRRSVQLLLLVGGSLTLWALLAIPVMVLVSWLRHREQMLILYALGTGSALLVLVVGVAGTWHTPKSTSRASGIPWWMHPVRALLAFFVVTAAVWLSHQWPALAGILAVWPAVFLTTMVALWWSHGGDFQTSAAFPMILGLWAPMLFCGLVCFLYPRFDVSIGCILSWLLAVALGTIPLAGYIRWRQAAVTLEHFPVNLRTAEDLFVENAPESSQSLA</sequence>
<dbReference type="KEGG" id="cme:CYME_CMT054C"/>
<organism evidence="2 3">
    <name type="scientific">Cyanidioschyzon merolae (strain NIES-3377 / 10D)</name>
    <name type="common">Unicellular red alga</name>
    <dbReference type="NCBI Taxonomy" id="280699"/>
    <lineage>
        <taxon>Eukaryota</taxon>
        <taxon>Rhodophyta</taxon>
        <taxon>Bangiophyceae</taxon>
        <taxon>Cyanidiales</taxon>
        <taxon>Cyanidiaceae</taxon>
        <taxon>Cyanidioschyzon</taxon>
    </lineage>
</organism>